<dbReference type="Pfam" id="PF00109">
    <property type="entry name" value="ketoacyl-synt"/>
    <property type="match status" value="1"/>
</dbReference>
<sequence length="2241" mass="243628">MPSSDVKKVFVLGDSVQDTPYHVSNFLGKKQGPILASFLEHAGRALRMEVSKLPSAWSSQIVPFSSVHGLCSLEDQSKLHPSLVFTLTCISQLAYLINHVEQDDGWFPDSANTLVTGIDAGVLVASAFCSSRNLTQLLTSSVEAVRVAFHTALVAIELSNTVDPLSSSSAWTISVSGLSLDKATTILRDFSAAQENSVPLASKPYISSIGVSQVSISGPPRVLETLKSVALQGYKIIYGSQIPVAFHAPHLYSEGDVNRILANATGEKLPVYIKNLEFVTPVSGTISWSQTFPALIKEALSTILLEPTREDLVSQKISTWLHSSSTSSIQLRTLSSHDHLADLDVKLHNASTQIPHNASNTEAMSRSKIAIIGFSGRFPEADNLSEFWKLLYEGRDVHKVVPERRWDAATHVDVTGKRKNTSATPYGCWLDNAGLFDAKFFHLSPREAPQVDPAQRLALMTAYEAIEQAGIVPGSTPSTKKDRVGVYYGVTSNDWMETNSSQNIDTYMIPGGNRAFIPGRVNYFFKFSGPSYSTDTACSSSLASMHGACNALWRGDVDTAIVGGTNVLTNPDFTAGLDRGHFLSRTGNCKAFDDSADGYCRGEGVVTLILKRYEDAIADKDPIHGLILSAYTNHSADAESITRPHGGAQKAIFNKLLYETGSKPYDVGYIEMHGTGTQAGDAEEMRSVVDIFAPEKAASIRTEEQALYLGSVKANIGHGEAASGVSALAKILLMMKHNTIPPHCGVKTKLNTKFPAHMSDHNVRIATKPTPWNRPANGTRKVLVNNFSAAGGNSAIIVEDAPIETPLAGEESDVRSQHVVAISAKSTKSLQGNVESLLEYLDATPSDKVSLPTLSYTTTARRIHHMYRVMLTGSTLSEIRGQLTDIKESVAAVQRVRTAPRSIFAFTGQGSQYPGMGKQFYESISSFRSDLDRYNQLCQKLGFPPFVQIITDDKSMIENYSPVVTQLATTCLEMALGRLWRSWGIIPAAVVGHSLGEYAALHIAGVLSESDTIYLVGKRAELLQECCTPNTHSMLAVKASVATVQSSASQSGCEIACVNGPEDVVISGKSNNIKKVQDILASHKIKSTLLRVPYAFHSSQVDPILEKLGRITAGVTVSPAKIPTICATNATVVKGNGTFDAQYFVRHCRDPVNMFGAIQSARQEGLANDSSIIIEVGPQPIVSKMFNASLKMNLDILPSLQRGQDAWKLLTGSMKVLYTRGAEVEWREYHRDFPSSQRVLELPNYSWELKDYWLQYTNDWSLYKGSPLEDIPQKAVASGSLPVVTPPPKPAFKKLQSSTIHKILEETFDNQAGKLVVEGDISRPDLNPLVQGHKVNGIPLCTPSVYAELALSIGTYLMDRYQPGMKERHISVSDMTIEKALIAQNSGSQFLRTTVAVDWKDKIASLAFESYNVRSFSSQQNLQDQILIKNQNQEASKKPARHATCKIVFRDAVQEKGLFDKKSSEIKQRMSTLKQKLTNGDIYKFNRSMIYKMIGSLAQFDSKYTGLKEIVLDSQALEAYGSAEFSHINAVGEFFTHPAYIDALSQIGGFVMNCNDSTNLDEEVFMNHGWDAFGLFENLSKEKAYDLHVSMHEVPGNKYKGDVAIFEGGNVVGYFQGITLQGVAKRALQYILAREKDLGSKTPKKANPAEAKAAVAAAPAHTRISVTPSTPALAPAPVPAQPSVPVQVPVVIHDSVKPHPSEEIGSSRPVSTTKTSRKVDTALRIIAEESGYPVEEMIDNLEWAELGVDSLLILIVAGRLEEELGLLVDSAAFSSMPTIQAFKEFITDSDPDATIVETPKNTHPAQQVALPGTVPLVNGDIKFAPTPPVAEKPVQVAAAAVPSFTPAAAPITTVQETVSSTSNATVSTKDGSISNTFKEVLQIISEESGMEIEDLTDDTFFGDVGVDSLLSLIITGRMKDELSIDLESENSFFVDFPTMKDVRLTTSTSGIATPPSETSSSYKPVITEVRPASSIVLQGKPRQDSETLFLLPDGGGSAASYSRFPRIKPDLAVIGLNCPYVRNPEEMMTVNFEDLIESYITEIKKRQPSGPYNIGGWSSGGIMAYRVTQRLIQEGEEVTRLVLIDSPPPLGLDRLPQRFYDFCGSVNLFDASKNQSAPQKSSAENGALPATLLAHFKSNIEVLHDYYADPLPEGLTPLTTIIYAPECVFDGVVFPKLPPGPDDTEGMKFLTEKRTDFSGNAWAGFFPGETVNVEVIDGATHFSLMGTYAAETAAAIGNAMR</sequence>
<dbReference type="InterPro" id="IPR030918">
    <property type="entry name" value="PT_fungal_PKS"/>
</dbReference>
<gene>
    <name evidence="9" type="ORF">TCE0_033f09060</name>
</gene>
<dbReference type="InterPro" id="IPR018201">
    <property type="entry name" value="Ketoacyl_synth_AS"/>
</dbReference>
<dbReference type="InterPro" id="IPR029058">
    <property type="entry name" value="AB_hydrolase_fold"/>
</dbReference>
<feature type="domain" description="Ketosynthase family 3 (KS3)" evidence="7">
    <location>
        <begin position="366"/>
        <end position="800"/>
    </location>
</feature>
<feature type="domain" description="Carrier" evidence="6">
    <location>
        <begin position="1871"/>
        <end position="1950"/>
    </location>
</feature>
<dbReference type="GO" id="GO:0006633">
    <property type="term" value="P:fatty acid biosynthetic process"/>
    <property type="evidence" value="ECO:0007669"/>
    <property type="project" value="InterPro"/>
</dbReference>
<dbReference type="InterPro" id="IPR001031">
    <property type="entry name" value="Thioesterase"/>
</dbReference>
<keyword evidence="3" id="KW-0597">Phosphoprotein</keyword>
<dbReference type="InterPro" id="IPR016035">
    <property type="entry name" value="Acyl_Trfase/lysoPLipase"/>
</dbReference>
<keyword evidence="10" id="KW-1185">Reference proteome</keyword>
<dbReference type="InterPro" id="IPR020841">
    <property type="entry name" value="PKS_Beta-ketoAc_synthase_dom"/>
</dbReference>
<dbReference type="FunFam" id="1.10.1200.10:FF:000011">
    <property type="entry name" value="Sterigmatocystin biosynthesis polyketide synthase"/>
    <property type="match status" value="1"/>
</dbReference>
<dbReference type="InterPro" id="IPR016036">
    <property type="entry name" value="Malonyl_transacylase_ACP-bd"/>
</dbReference>
<dbReference type="Pfam" id="PF21089">
    <property type="entry name" value="PKS_DH_N"/>
    <property type="match status" value="1"/>
</dbReference>
<evidence type="ECO:0000313" key="9">
    <source>
        <dbReference type="EMBL" id="GAM38382.1"/>
    </source>
</evidence>
<comment type="caution">
    <text evidence="9">The sequence shown here is derived from an EMBL/GenBank/DDBJ whole genome shotgun (WGS) entry which is preliminary data.</text>
</comment>
<feature type="domain" description="PKS/mFAS DH" evidence="8">
    <location>
        <begin position="1301"/>
        <end position="1629"/>
    </location>
</feature>
<dbReference type="InterPro" id="IPR014030">
    <property type="entry name" value="Ketoacyl_synth_N"/>
</dbReference>
<dbReference type="Gene3D" id="3.40.50.1820">
    <property type="entry name" value="alpha/beta hydrolase"/>
    <property type="match status" value="1"/>
</dbReference>
<keyword evidence="2" id="KW-0596">Phosphopantetheine</keyword>
<dbReference type="GO" id="GO:0004315">
    <property type="term" value="F:3-oxoacyl-[acyl-carrier-protein] synthase activity"/>
    <property type="evidence" value="ECO:0007669"/>
    <property type="project" value="InterPro"/>
</dbReference>
<evidence type="ECO:0000313" key="10">
    <source>
        <dbReference type="Proteomes" id="UP000053095"/>
    </source>
</evidence>
<dbReference type="Pfam" id="PF00698">
    <property type="entry name" value="Acyl_transf_1"/>
    <property type="match status" value="1"/>
</dbReference>
<dbReference type="PROSITE" id="PS52019">
    <property type="entry name" value="PKS_MFAS_DH"/>
    <property type="match status" value="1"/>
</dbReference>
<feature type="region of interest" description="C-terminal hotdog fold" evidence="5">
    <location>
        <begin position="1478"/>
        <end position="1629"/>
    </location>
</feature>
<dbReference type="Pfam" id="PF22621">
    <property type="entry name" value="CurL-like_PKS_C"/>
    <property type="match status" value="1"/>
</dbReference>
<name>A0A6V8HAC0_TALPI</name>
<evidence type="ECO:0000259" key="7">
    <source>
        <dbReference type="PROSITE" id="PS52004"/>
    </source>
</evidence>
<dbReference type="SUPFAM" id="SSF53901">
    <property type="entry name" value="Thiolase-like"/>
    <property type="match status" value="1"/>
</dbReference>
<protein>
    <submittedName>
        <fullName evidence="9">Uncharacterized protein</fullName>
    </submittedName>
</protein>
<dbReference type="InterPro" id="IPR049552">
    <property type="entry name" value="PKS_DH_N"/>
</dbReference>
<proteinExistence type="predicted"/>
<reference evidence="10" key="1">
    <citation type="journal article" date="2015" name="Genome Announc.">
        <title>Draft genome sequence of Talaromyces cellulolyticus strain Y-94, a source of lignocellulosic biomass-degrading enzymes.</title>
        <authorList>
            <person name="Fujii T."/>
            <person name="Koike H."/>
            <person name="Sawayama S."/>
            <person name="Yano S."/>
            <person name="Inoue H."/>
        </authorList>
    </citation>
    <scope>NUCLEOTIDE SEQUENCE [LARGE SCALE GENOMIC DNA]</scope>
    <source>
        <strain evidence="10">Y-94</strain>
    </source>
</reference>
<dbReference type="SUPFAM" id="SSF47336">
    <property type="entry name" value="ACP-like"/>
    <property type="match status" value="2"/>
</dbReference>
<evidence type="ECO:0000256" key="2">
    <source>
        <dbReference type="ARBA" id="ARBA00022450"/>
    </source>
</evidence>
<accession>A0A6V8HAC0</accession>
<dbReference type="Gene3D" id="3.40.47.10">
    <property type="match status" value="1"/>
</dbReference>
<organism evidence="9 10">
    <name type="scientific">Talaromyces pinophilus</name>
    <name type="common">Penicillium pinophilum</name>
    <dbReference type="NCBI Taxonomy" id="128442"/>
    <lineage>
        <taxon>Eukaryota</taxon>
        <taxon>Fungi</taxon>
        <taxon>Dikarya</taxon>
        <taxon>Ascomycota</taxon>
        <taxon>Pezizomycotina</taxon>
        <taxon>Eurotiomycetes</taxon>
        <taxon>Eurotiomycetidae</taxon>
        <taxon>Eurotiales</taxon>
        <taxon>Trichocomaceae</taxon>
        <taxon>Talaromyces</taxon>
        <taxon>Talaromyces sect. Talaromyces</taxon>
    </lineage>
</organism>
<dbReference type="InterPro" id="IPR042104">
    <property type="entry name" value="PKS_dehydratase_sf"/>
</dbReference>
<feature type="active site" description="Proton donor; for dehydratase activity" evidence="5">
    <location>
        <position position="1542"/>
    </location>
</feature>
<dbReference type="InterPro" id="IPR001227">
    <property type="entry name" value="Ac_transferase_dom_sf"/>
</dbReference>
<dbReference type="Gene3D" id="3.40.366.10">
    <property type="entry name" value="Malonyl-Coenzyme A Acyl Carrier Protein, domain 2"/>
    <property type="match status" value="2"/>
</dbReference>
<dbReference type="Gene3D" id="3.30.70.3290">
    <property type="match status" value="1"/>
</dbReference>
<dbReference type="InterPro" id="IPR016039">
    <property type="entry name" value="Thiolase-like"/>
</dbReference>
<dbReference type="Pfam" id="PF00975">
    <property type="entry name" value="Thioesterase"/>
    <property type="match status" value="1"/>
</dbReference>
<dbReference type="Pfam" id="PF02801">
    <property type="entry name" value="Ketoacyl-synt_C"/>
    <property type="match status" value="1"/>
</dbReference>
<dbReference type="SUPFAM" id="SSF53474">
    <property type="entry name" value="alpha/beta-Hydrolases"/>
    <property type="match status" value="1"/>
</dbReference>
<dbReference type="InterPro" id="IPR009081">
    <property type="entry name" value="PP-bd_ACP"/>
</dbReference>
<dbReference type="PROSITE" id="PS52004">
    <property type="entry name" value="KS3_2"/>
    <property type="match status" value="1"/>
</dbReference>
<dbReference type="InterPro" id="IPR049900">
    <property type="entry name" value="PKS_mFAS_DH"/>
</dbReference>
<dbReference type="Pfam" id="PF16073">
    <property type="entry name" value="SAT"/>
    <property type="match status" value="1"/>
</dbReference>
<dbReference type="GO" id="GO:0044550">
    <property type="term" value="P:secondary metabolite biosynthetic process"/>
    <property type="evidence" value="ECO:0007669"/>
    <property type="project" value="TreeGrafter"/>
</dbReference>
<dbReference type="PROSITE" id="PS50075">
    <property type="entry name" value="CARRIER"/>
    <property type="match status" value="2"/>
</dbReference>
<dbReference type="PROSITE" id="PS00606">
    <property type="entry name" value="KS3_1"/>
    <property type="match status" value="1"/>
</dbReference>
<feature type="active site" description="Proton acceptor; for dehydratase activity" evidence="5">
    <location>
        <position position="1333"/>
    </location>
</feature>
<evidence type="ECO:0000259" key="6">
    <source>
        <dbReference type="PROSITE" id="PS50075"/>
    </source>
</evidence>
<dbReference type="SUPFAM" id="SSF55048">
    <property type="entry name" value="Probable ACP-binding domain of malonyl-CoA ACP transacylase"/>
    <property type="match status" value="1"/>
</dbReference>
<feature type="domain" description="Carrier" evidence="6">
    <location>
        <begin position="1713"/>
        <end position="1790"/>
    </location>
</feature>
<feature type="region of interest" description="N-terminal hotdog fold" evidence="5">
    <location>
        <begin position="1301"/>
        <end position="1454"/>
    </location>
</feature>
<evidence type="ECO:0000256" key="3">
    <source>
        <dbReference type="ARBA" id="ARBA00022553"/>
    </source>
</evidence>
<dbReference type="NCBIfam" id="TIGR04532">
    <property type="entry name" value="PT_fungal_PKS"/>
    <property type="match status" value="1"/>
</dbReference>
<dbReference type="PANTHER" id="PTHR43775:SF40">
    <property type="entry name" value="NORSOLORINIC ACID SYNTHASE STCA"/>
    <property type="match status" value="1"/>
</dbReference>
<dbReference type="FunFam" id="3.40.366.10:FF:000002">
    <property type="entry name" value="Probable polyketide synthase 2"/>
    <property type="match status" value="1"/>
</dbReference>
<dbReference type="InterPro" id="IPR014043">
    <property type="entry name" value="Acyl_transferase_dom"/>
</dbReference>
<evidence type="ECO:0000256" key="1">
    <source>
        <dbReference type="ARBA" id="ARBA00005179"/>
    </source>
</evidence>
<evidence type="ECO:0000259" key="8">
    <source>
        <dbReference type="PROSITE" id="PS52019"/>
    </source>
</evidence>
<dbReference type="EMBL" id="DF933829">
    <property type="protein sequence ID" value="GAM38382.1"/>
    <property type="molecule type" value="Genomic_DNA"/>
</dbReference>
<evidence type="ECO:0000256" key="5">
    <source>
        <dbReference type="PROSITE-ProRule" id="PRU01363"/>
    </source>
</evidence>
<dbReference type="PANTHER" id="PTHR43775">
    <property type="entry name" value="FATTY ACID SYNTHASE"/>
    <property type="match status" value="1"/>
</dbReference>
<dbReference type="InterPro" id="IPR032088">
    <property type="entry name" value="SAT"/>
</dbReference>
<dbReference type="InterPro" id="IPR014031">
    <property type="entry name" value="Ketoacyl_synth_C"/>
</dbReference>
<dbReference type="SMART" id="SM00827">
    <property type="entry name" value="PKS_AT"/>
    <property type="match status" value="1"/>
</dbReference>
<dbReference type="Proteomes" id="UP000053095">
    <property type="component" value="Unassembled WGS sequence"/>
</dbReference>
<comment type="pathway">
    <text evidence="1">Secondary metabolite biosynthesis.</text>
</comment>
<dbReference type="SUPFAM" id="SSF52151">
    <property type="entry name" value="FabD/lysophospholipase-like"/>
    <property type="match status" value="1"/>
</dbReference>
<dbReference type="CDD" id="cd00833">
    <property type="entry name" value="PKS"/>
    <property type="match status" value="1"/>
</dbReference>
<dbReference type="InterPro" id="IPR036736">
    <property type="entry name" value="ACP-like_sf"/>
</dbReference>
<dbReference type="InterPro" id="IPR050091">
    <property type="entry name" value="PKS_NRPS_Biosynth_Enz"/>
</dbReference>
<keyword evidence="4" id="KW-0808">Transferase</keyword>
<dbReference type="SMART" id="SM00825">
    <property type="entry name" value="PKS_KS"/>
    <property type="match status" value="1"/>
</dbReference>
<evidence type="ECO:0000256" key="4">
    <source>
        <dbReference type="ARBA" id="ARBA00022679"/>
    </source>
</evidence>
<dbReference type="GO" id="GO:0004312">
    <property type="term" value="F:fatty acid synthase activity"/>
    <property type="evidence" value="ECO:0007669"/>
    <property type="project" value="TreeGrafter"/>
</dbReference>
<dbReference type="Gene3D" id="1.10.1200.10">
    <property type="entry name" value="ACP-like"/>
    <property type="match status" value="2"/>
</dbReference>
<dbReference type="Pfam" id="PF00550">
    <property type="entry name" value="PP-binding"/>
    <property type="match status" value="2"/>
</dbReference>
<dbReference type="Gene3D" id="3.10.129.110">
    <property type="entry name" value="Polyketide synthase dehydratase"/>
    <property type="match status" value="1"/>
</dbReference>